<evidence type="ECO:0000313" key="3">
    <source>
        <dbReference type="Proteomes" id="UP001177080"/>
    </source>
</evidence>
<dbReference type="Proteomes" id="UP001177080">
    <property type="component" value="Unassembled WGS sequence"/>
</dbReference>
<dbReference type="Pfam" id="PF01402">
    <property type="entry name" value="RHH_1"/>
    <property type="match status" value="1"/>
</dbReference>
<evidence type="ECO:0000313" key="2">
    <source>
        <dbReference type="EMBL" id="MDO6122422.1"/>
    </source>
</evidence>
<keyword evidence="3" id="KW-1185">Reference proteome</keyword>
<gene>
    <name evidence="2" type="ORF">GB928_014615</name>
</gene>
<reference evidence="2" key="1">
    <citation type="submission" date="2022-04" db="EMBL/GenBank/DDBJ databases">
        <title>Shinella lacus sp. nov., a novel member of the genus Shinella from water.</title>
        <authorList>
            <person name="Deng Y."/>
        </authorList>
    </citation>
    <scope>NUCLEOTIDE SEQUENCE</scope>
    <source>
        <strain evidence="2">JCM 31239</strain>
    </source>
</reference>
<evidence type="ECO:0000259" key="1">
    <source>
        <dbReference type="Pfam" id="PF01402"/>
    </source>
</evidence>
<proteinExistence type="predicted"/>
<dbReference type="Gene3D" id="1.10.1220.10">
    <property type="entry name" value="Met repressor-like"/>
    <property type="match status" value="1"/>
</dbReference>
<accession>A0ABT8XF88</accession>
<sequence>MENQRSLSDPITLRLPNDVLDAIEAVARISGRSRSWVMVRAMKAYLAAEGQDILDLDAARRAAAEEGATGLDDLLADLDRTLPGDAA</sequence>
<organism evidence="2 3">
    <name type="scientific">Shinella curvata</name>
    <dbReference type="NCBI Taxonomy" id="1817964"/>
    <lineage>
        <taxon>Bacteria</taxon>
        <taxon>Pseudomonadati</taxon>
        <taxon>Pseudomonadota</taxon>
        <taxon>Alphaproteobacteria</taxon>
        <taxon>Hyphomicrobiales</taxon>
        <taxon>Rhizobiaceae</taxon>
        <taxon>Shinella</taxon>
    </lineage>
</organism>
<dbReference type="CDD" id="cd22233">
    <property type="entry name" value="RHH_CopAso-like"/>
    <property type="match status" value="1"/>
</dbReference>
<dbReference type="SUPFAM" id="SSF47598">
    <property type="entry name" value="Ribbon-helix-helix"/>
    <property type="match status" value="1"/>
</dbReference>
<dbReference type="InterPro" id="IPR002145">
    <property type="entry name" value="CopG"/>
</dbReference>
<name>A0ABT8XF88_9HYPH</name>
<comment type="caution">
    <text evidence="2">The sequence shown here is derived from an EMBL/GenBank/DDBJ whole genome shotgun (WGS) entry which is preliminary data.</text>
</comment>
<dbReference type="InterPro" id="IPR010985">
    <property type="entry name" value="Ribbon_hlx_hlx"/>
</dbReference>
<dbReference type="EMBL" id="WHSC02000006">
    <property type="protein sequence ID" value="MDO6122422.1"/>
    <property type="molecule type" value="Genomic_DNA"/>
</dbReference>
<feature type="domain" description="Ribbon-helix-helix protein CopG" evidence="1">
    <location>
        <begin position="11"/>
        <end position="48"/>
    </location>
</feature>
<dbReference type="InterPro" id="IPR013321">
    <property type="entry name" value="Arc_rbn_hlx_hlx"/>
</dbReference>
<dbReference type="RefSeq" id="WP_244760120.1">
    <property type="nucleotide sequence ID" value="NZ_JALJCJ010000002.1"/>
</dbReference>
<protein>
    <submittedName>
        <fullName evidence="2">Ribbon-helix-helix domain-containing protein</fullName>
    </submittedName>
</protein>